<evidence type="ECO:0000256" key="12">
    <source>
        <dbReference type="SAM" id="SignalP"/>
    </source>
</evidence>
<gene>
    <name evidence="15 16" type="primary">edn3b</name>
</gene>
<keyword evidence="7" id="KW-1015">Disulfide bond</keyword>
<dbReference type="KEGG" id="bspl:114859463"/>
<dbReference type="PRINTS" id="PR00365">
    <property type="entry name" value="ENDOTHELIN"/>
</dbReference>
<dbReference type="GO" id="GO:0003100">
    <property type="term" value="P:regulation of systemic arterial blood pressure by endothelin"/>
    <property type="evidence" value="ECO:0007669"/>
    <property type="project" value="TreeGrafter"/>
</dbReference>
<evidence type="ECO:0000256" key="9">
    <source>
        <dbReference type="ARBA" id="ARBA00040198"/>
    </source>
</evidence>
<feature type="signal peptide" evidence="12">
    <location>
        <begin position="1"/>
        <end position="20"/>
    </location>
</feature>
<dbReference type="Pfam" id="PF00322">
    <property type="entry name" value="Endothelin"/>
    <property type="match status" value="1"/>
</dbReference>
<feature type="chain" id="PRO_5044651764" description="Endothelin-3" evidence="12">
    <location>
        <begin position="21"/>
        <end position="153"/>
    </location>
</feature>
<dbReference type="PANTHER" id="PTHR13874">
    <property type="entry name" value="ENDOTHELIN"/>
    <property type="match status" value="1"/>
</dbReference>
<dbReference type="PROSITE" id="PS00270">
    <property type="entry name" value="ENDOTHELIN"/>
    <property type="match status" value="1"/>
</dbReference>
<sequence length="153" mass="16478">MLFQLLALITAQGLLTPHAAVSCGLVEPGGRADPSGAARADGAPGAPRSEAKARPKRCTCYSYKDKECVYYCHLDIIWINTPERTVPYGMSSYQGLQRVQRAVGGRPAQHEGTKSQRCVCAELHGDPECRDFCLTPSLQTAPTARPHKDPGPG</sequence>
<dbReference type="RefSeq" id="XP_029013460.1">
    <property type="nucleotide sequence ID" value="XM_029157627.2"/>
</dbReference>
<proteinExistence type="inferred from homology"/>
<dbReference type="GO" id="GO:0005179">
    <property type="term" value="F:hormone activity"/>
    <property type="evidence" value="ECO:0007669"/>
    <property type="project" value="TreeGrafter"/>
</dbReference>
<comment type="similarity">
    <text evidence="3">Belongs to the endothelin/sarafotoxin family.</text>
</comment>
<comment type="subcellular location">
    <subcellularLocation>
        <location evidence="2">Secreted</location>
    </subcellularLocation>
</comment>
<evidence type="ECO:0000259" key="13">
    <source>
        <dbReference type="SMART" id="SM00272"/>
    </source>
</evidence>
<keyword evidence="6" id="KW-0838">Vasoactive</keyword>
<evidence type="ECO:0000256" key="11">
    <source>
        <dbReference type="SAM" id="MobiDB-lite"/>
    </source>
</evidence>
<evidence type="ECO:0000313" key="14">
    <source>
        <dbReference type="Proteomes" id="UP000515150"/>
    </source>
</evidence>
<reference evidence="15 16" key="1">
    <citation type="submission" date="2025-04" db="UniProtKB">
        <authorList>
            <consortium name="RefSeq"/>
        </authorList>
    </citation>
    <scope>IDENTIFICATION</scope>
</reference>
<feature type="compositionally biased region" description="Low complexity" evidence="11">
    <location>
        <begin position="31"/>
        <end position="48"/>
    </location>
</feature>
<evidence type="ECO:0000256" key="6">
    <source>
        <dbReference type="ARBA" id="ARBA00022858"/>
    </source>
</evidence>
<feature type="domain" description="Endothelin-like toxin" evidence="13">
    <location>
        <begin position="57"/>
        <end position="78"/>
    </location>
</feature>
<dbReference type="OrthoDB" id="9943124at2759"/>
<keyword evidence="5 12" id="KW-0732">Signal</keyword>
<feature type="region of interest" description="Disordered" evidence="11">
    <location>
        <begin position="31"/>
        <end position="51"/>
    </location>
</feature>
<dbReference type="CTD" id="100148183"/>
<evidence type="ECO:0000256" key="2">
    <source>
        <dbReference type="ARBA" id="ARBA00004613"/>
    </source>
</evidence>
<accession>A0A6P7N6B3</accession>
<dbReference type="RefSeq" id="XP_029013459.1">
    <property type="nucleotide sequence ID" value="XM_029157626.3"/>
</dbReference>
<organism evidence="14 15">
    <name type="scientific">Betta splendens</name>
    <name type="common">Siamese fighting fish</name>
    <dbReference type="NCBI Taxonomy" id="158456"/>
    <lineage>
        <taxon>Eukaryota</taxon>
        <taxon>Metazoa</taxon>
        <taxon>Chordata</taxon>
        <taxon>Craniata</taxon>
        <taxon>Vertebrata</taxon>
        <taxon>Euteleostomi</taxon>
        <taxon>Actinopterygii</taxon>
        <taxon>Neopterygii</taxon>
        <taxon>Teleostei</taxon>
        <taxon>Neoteleostei</taxon>
        <taxon>Acanthomorphata</taxon>
        <taxon>Anabantaria</taxon>
        <taxon>Anabantiformes</taxon>
        <taxon>Anabantoidei</taxon>
        <taxon>Osphronemidae</taxon>
        <taxon>Betta</taxon>
    </lineage>
</organism>
<evidence type="ECO:0000256" key="10">
    <source>
        <dbReference type="ARBA" id="ARBA00041850"/>
    </source>
</evidence>
<dbReference type="PANTHER" id="PTHR13874:SF11">
    <property type="entry name" value="ENDOTHELIN-3"/>
    <property type="match status" value="1"/>
</dbReference>
<protein>
    <recommendedName>
        <fullName evidence="9">Endothelin-3</fullName>
    </recommendedName>
    <alternativeName>
        <fullName evidence="10">Preproendothelin-3</fullName>
    </alternativeName>
</protein>
<keyword evidence="4" id="KW-0964">Secreted</keyword>
<dbReference type="InterPro" id="IPR020475">
    <property type="entry name" value="Endothelin"/>
</dbReference>
<evidence type="ECO:0000256" key="7">
    <source>
        <dbReference type="ARBA" id="ARBA00023157"/>
    </source>
</evidence>
<dbReference type="GO" id="GO:0031708">
    <property type="term" value="F:endothelin B receptor binding"/>
    <property type="evidence" value="ECO:0007669"/>
    <property type="project" value="TreeGrafter"/>
</dbReference>
<dbReference type="GeneTree" id="ENSGT00950000183053"/>
<dbReference type="GeneID" id="114859463"/>
<keyword evidence="14" id="KW-1185">Reference proteome</keyword>
<dbReference type="GO" id="GO:0006874">
    <property type="term" value="P:intracellular calcium ion homeostasis"/>
    <property type="evidence" value="ECO:0007669"/>
    <property type="project" value="TreeGrafter"/>
</dbReference>
<dbReference type="GO" id="GO:0014826">
    <property type="term" value="P:vein smooth muscle contraction"/>
    <property type="evidence" value="ECO:0007669"/>
    <property type="project" value="TreeGrafter"/>
</dbReference>
<evidence type="ECO:0000256" key="4">
    <source>
        <dbReference type="ARBA" id="ARBA00022525"/>
    </source>
</evidence>
<feature type="domain" description="Endothelin-like toxin" evidence="13">
    <location>
        <begin position="117"/>
        <end position="138"/>
    </location>
</feature>
<dbReference type="AlphaFoldDB" id="A0A6P7N6B3"/>
<dbReference type="InterPro" id="IPR001928">
    <property type="entry name" value="Endothln-like_toxin"/>
</dbReference>
<evidence type="ECO:0000256" key="1">
    <source>
        <dbReference type="ARBA" id="ARBA00003023"/>
    </source>
</evidence>
<evidence type="ECO:0000256" key="5">
    <source>
        <dbReference type="ARBA" id="ARBA00022729"/>
    </source>
</evidence>
<dbReference type="GO" id="GO:0019229">
    <property type="term" value="P:regulation of vasoconstriction"/>
    <property type="evidence" value="ECO:0007669"/>
    <property type="project" value="InterPro"/>
</dbReference>
<dbReference type="GO" id="GO:0005615">
    <property type="term" value="C:extracellular space"/>
    <property type="evidence" value="ECO:0007669"/>
    <property type="project" value="TreeGrafter"/>
</dbReference>
<evidence type="ECO:0000256" key="8">
    <source>
        <dbReference type="ARBA" id="ARBA00023322"/>
    </source>
</evidence>
<name>A0A6P7N6B3_BETSP</name>
<dbReference type="SMART" id="SM00272">
    <property type="entry name" value="END"/>
    <property type="match status" value="2"/>
</dbReference>
<evidence type="ECO:0000256" key="3">
    <source>
        <dbReference type="ARBA" id="ARBA00010959"/>
    </source>
</evidence>
<dbReference type="Proteomes" id="UP000515150">
    <property type="component" value="Chromosome 7"/>
</dbReference>
<keyword evidence="8" id="KW-0839">Vasoconstrictor</keyword>
<dbReference type="InterPro" id="IPR019764">
    <property type="entry name" value="Endothelin_toxin_CS"/>
</dbReference>
<evidence type="ECO:0000313" key="15">
    <source>
        <dbReference type="RefSeq" id="XP_029013459.1"/>
    </source>
</evidence>
<comment type="function">
    <text evidence="1">Endothelins are endothelium-derived vasoconstrictor peptides.</text>
</comment>
<evidence type="ECO:0000313" key="16">
    <source>
        <dbReference type="RefSeq" id="XP_029013460.1"/>
    </source>
</evidence>